<keyword evidence="3" id="KW-1185">Reference proteome</keyword>
<proteinExistence type="predicted"/>
<dbReference type="Gene3D" id="1.10.720.30">
    <property type="entry name" value="SAP domain"/>
    <property type="match status" value="1"/>
</dbReference>
<gene>
    <name evidence="2" type="ORF">HDK90DRAFT_477006</name>
</gene>
<dbReference type="Proteomes" id="UP001492380">
    <property type="component" value="Unassembled WGS sequence"/>
</dbReference>
<comment type="caution">
    <text evidence="2">The sequence shown here is derived from an EMBL/GenBank/DDBJ whole genome shotgun (WGS) entry which is preliminary data.</text>
</comment>
<sequence length="251" mass="27038">MSASRASSMRSLKYLSSHGRQVWVRRLHMTGPAEYASPLLSSSERPKVNIPKDVAGLQAECARRNLPTAGSMAELTDRLTTDLHARGFSTAIEKDKKRPTPAAAATDATPAQPVRHFNTSRILKAVNDTSTIDFAYLPESVAVDTPQAFAVRVPLLPQVNFSSPKAQVLETETPEPEPMRPVISTVSADTTYFHPPSALSDVTDNTSINFDGISESPKPTASSASSDGGFKQFWSGLLDDVFGPKTIPAAR</sequence>
<dbReference type="InterPro" id="IPR036361">
    <property type="entry name" value="SAP_dom_sf"/>
</dbReference>
<dbReference type="Pfam" id="PF02037">
    <property type="entry name" value="SAP"/>
    <property type="match status" value="1"/>
</dbReference>
<evidence type="ECO:0000259" key="1">
    <source>
        <dbReference type="Pfam" id="PF02037"/>
    </source>
</evidence>
<feature type="domain" description="SAP" evidence="1">
    <location>
        <begin position="54"/>
        <end position="82"/>
    </location>
</feature>
<evidence type="ECO:0000313" key="3">
    <source>
        <dbReference type="Proteomes" id="UP001492380"/>
    </source>
</evidence>
<dbReference type="InterPro" id="IPR003034">
    <property type="entry name" value="SAP_dom"/>
</dbReference>
<name>A0ABR1YZW2_9PEZI</name>
<evidence type="ECO:0000313" key="2">
    <source>
        <dbReference type="EMBL" id="KAK8244241.1"/>
    </source>
</evidence>
<organism evidence="2 3">
    <name type="scientific">Phyllosticta capitalensis</name>
    <dbReference type="NCBI Taxonomy" id="121624"/>
    <lineage>
        <taxon>Eukaryota</taxon>
        <taxon>Fungi</taxon>
        <taxon>Dikarya</taxon>
        <taxon>Ascomycota</taxon>
        <taxon>Pezizomycotina</taxon>
        <taxon>Dothideomycetes</taxon>
        <taxon>Dothideomycetes incertae sedis</taxon>
        <taxon>Botryosphaeriales</taxon>
        <taxon>Phyllostictaceae</taxon>
        <taxon>Phyllosticta</taxon>
    </lineage>
</organism>
<protein>
    <recommendedName>
        <fullName evidence="1">SAP domain-containing protein</fullName>
    </recommendedName>
</protein>
<dbReference type="EMBL" id="JBBWRZ010000002">
    <property type="protein sequence ID" value="KAK8244241.1"/>
    <property type="molecule type" value="Genomic_DNA"/>
</dbReference>
<reference evidence="2 3" key="1">
    <citation type="submission" date="2024-04" db="EMBL/GenBank/DDBJ databases">
        <title>Phyllosticta paracitricarpa is synonymous to the EU quarantine fungus P. citricarpa based on phylogenomic analyses.</title>
        <authorList>
            <consortium name="Lawrence Berkeley National Laboratory"/>
            <person name="Van Ingen-Buijs V.A."/>
            <person name="Van Westerhoven A.C."/>
            <person name="Haridas S."/>
            <person name="Skiadas P."/>
            <person name="Martin F."/>
            <person name="Groenewald J.Z."/>
            <person name="Crous P.W."/>
            <person name="Seidl M.F."/>
        </authorList>
    </citation>
    <scope>NUCLEOTIDE SEQUENCE [LARGE SCALE GENOMIC DNA]</scope>
    <source>
        <strain evidence="2 3">CBS 123374</strain>
    </source>
</reference>
<accession>A0ABR1YZW2</accession>